<evidence type="ECO:0000313" key="1">
    <source>
        <dbReference type="EMBL" id="SHM29982.1"/>
    </source>
</evidence>
<proteinExistence type="predicted"/>
<protein>
    <submittedName>
        <fullName evidence="1">Uncharacterized protein</fullName>
    </submittedName>
</protein>
<keyword evidence="2" id="KW-1185">Reference proteome</keyword>
<dbReference type="InterPro" id="IPR027417">
    <property type="entry name" value="P-loop_NTPase"/>
</dbReference>
<reference evidence="2" key="1">
    <citation type="submission" date="2016-11" db="EMBL/GenBank/DDBJ databases">
        <authorList>
            <person name="Varghese N."/>
            <person name="Submissions S."/>
        </authorList>
    </citation>
    <scope>NUCLEOTIDE SEQUENCE [LARGE SCALE GENOMIC DNA]</scope>
    <source>
        <strain evidence="2">DSM 1811</strain>
    </source>
</reference>
<organism evidence="1 2">
    <name type="scientific">Flavobacterium saccharophilum</name>
    <dbReference type="NCBI Taxonomy" id="29534"/>
    <lineage>
        <taxon>Bacteria</taxon>
        <taxon>Pseudomonadati</taxon>
        <taxon>Bacteroidota</taxon>
        <taxon>Flavobacteriia</taxon>
        <taxon>Flavobacteriales</taxon>
        <taxon>Flavobacteriaceae</taxon>
        <taxon>Flavobacterium</taxon>
    </lineage>
</organism>
<dbReference type="AlphaFoldDB" id="A0A1M7HN73"/>
<dbReference type="Gene3D" id="3.40.50.300">
    <property type="entry name" value="P-loop containing nucleotide triphosphate hydrolases"/>
    <property type="match status" value="1"/>
</dbReference>
<dbReference type="STRING" id="29534.SAMN05444366_2804"/>
<evidence type="ECO:0000313" key="2">
    <source>
        <dbReference type="Proteomes" id="UP000184121"/>
    </source>
</evidence>
<name>A0A1M7HN73_9FLAO</name>
<sequence length="198" mass="23590">MYNSDPVTTIYKLAVIQHHHESMTEIKVIFRFNISEIVFKSIEQTIISDKHLNIITGDRIREEFLKGESAIANEINNFMNEGKLIPIEYWYPFWTAQIIEGQVNVFTSMIGNIDQFKEFEKCLKLKNYSLTEIIYLKVNRIDELTELAKLKYGKIYNQSDILKKHIIDYQIMREEIIEYSKNKYEIIIKDFFESEIKV</sequence>
<dbReference type="EMBL" id="FRBY01000004">
    <property type="protein sequence ID" value="SHM29982.1"/>
    <property type="molecule type" value="Genomic_DNA"/>
</dbReference>
<dbReference type="Proteomes" id="UP000184121">
    <property type="component" value="Unassembled WGS sequence"/>
</dbReference>
<accession>A0A1M7HN73</accession>
<gene>
    <name evidence="1" type="ORF">SAMN05444366_2804</name>
</gene>